<accession>A0ACC2LJS0</accession>
<name>A0ACC2LJS0_PERAE</name>
<organism evidence="1 2">
    <name type="scientific">Persea americana</name>
    <name type="common">Avocado</name>
    <dbReference type="NCBI Taxonomy" id="3435"/>
    <lineage>
        <taxon>Eukaryota</taxon>
        <taxon>Viridiplantae</taxon>
        <taxon>Streptophyta</taxon>
        <taxon>Embryophyta</taxon>
        <taxon>Tracheophyta</taxon>
        <taxon>Spermatophyta</taxon>
        <taxon>Magnoliopsida</taxon>
        <taxon>Magnoliidae</taxon>
        <taxon>Laurales</taxon>
        <taxon>Lauraceae</taxon>
        <taxon>Persea</taxon>
    </lineage>
</organism>
<evidence type="ECO:0000313" key="2">
    <source>
        <dbReference type="Proteomes" id="UP001234297"/>
    </source>
</evidence>
<evidence type="ECO:0000313" key="1">
    <source>
        <dbReference type="EMBL" id="KAJ8633652.1"/>
    </source>
</evidence>
<reference evidence="1 2" key="1">
    <citation type="journal article" date="2022" name="Hortic Res">
        <title>A haplotype resolved chromosomal level avocado genome allows analysis of novel avocado genes.</title>
        <authorList>
            <person name="Nath O."/>
            <person name="Fletcher S.J."/>
            <person name="Hayward A."/>
            <person name="Shaw L.M."/>
            <person name="Masouleh A.K."/>
            <person name="Furtado A."/>
            <person name="Henry R.J."/>
            <person name="Mitter N."/>
        </authorList>
    </citation>
    <scope>NUCLEOTIDE SEQUENCE [LARGE SCALE GENOMIC DNA]</scope>
    <source>
        <strain evidence="2">cv. Hass</strain>
    </source>
</reference>
<protein>
    <submittedName>
        <fullName evidence="1">Uncharacterized protein</fullName>
    </submittedName>
</protein>
<sequence>MDRRKQQGHQPPTAQPADSPHADPPDDRCSNRTYMMHDPPQMGPPTNMPQWTHMPENTSPHPPRPAQAAISAGKHPVYRGIRCRSGKWVSEIREPRKTTRIWLGTFATAEMAAAAHDVAALALKGADAVINFPDSVHSNPVPASNSPSDIRAAAAAAAALRVSKSEEVGAAPDVGRRGDGEESSSHVQMGFGEEFLDEEELYAMPELLVSMAEGMLLSPPRLNSPEPDDPPENSDGGSLWSYG</sequence>
<keyword evidence="2" id="KW-1185">Reference proteome</keyword>
<comment type="caution">
    <text evidence="1">The sequence shown here is derived from an EMBL/GenBank/DDBJ whole genome shotgun (WGS) entry which is preliminary data.</text>
</comment>
<gene>
    <name evidence="1" type="ORF">MRB53_026988</name>
</gene>
<proteinExistence type="predicted"/>
<dbReference type="EMBL" id="CM056816">
    <property type="protein sequence ID" value="KAJ8633652.1"/>
    <property type="molecule type" value="Genomic_DNA"/>
</dbReference>
<dbReference type="Proteomes" id="UP001234297">
    <property type="component" value="Chromosome 8"/>
</dbReference>